<dbReference type="VEuPathDB" id="GiardiaDB:QR46_4025"/>
<dbReference type="Gene3D" id="2.40.50.140">
    <property type="entry name" value="Nucleic acid-binding proteins"/>
    <property type="match status" value="1"/>
</dbReference>
<reference evidence="2 3" key="2">
    <citation type="journal article" date="2013" name="Genome Biol. Evol.">
        <title>Genome sequencing of Giardia lamblia genotypes A2 and B isolates (DH and GS) and comparative analysis with the genomes of genotypes A1 and E (WB and Pig).</title>
        <authorList>
            <person name="Adam R.D."/>
            <person name="Dahlstrom E.W."/>
            <person name="Martens C.A."/>
            <person name="Bruno D.P."/>
            <person name="Barbian K.D."/>
            <person name="Ricklefs S.M."/>
            <person name="Hernandez M.M."/>
            <person name="Narla N.P."/>
            <person name="Patel R.B."/>
            <person name="Porcella S.F."/>
            <person name="Nash T.E."/>
        </authorList>
    </citation>
    <scope>NUCLEOTIDE SEQUENCE [LARGE SCALE GENOMIC DNA]</scope>
    <source>
        <strain evidence="2 3">DH</strain>
    </source>
</reference>
<organism evidence="2 3">
    <name type="scientific">Giardia intestinalis</name>
    <name type="common">Giardia lamblia</name>
    <dbReference type="NCBI Taxonomy" id="5741"/>
    <lineage>
        <taxon>Eukaryota</taxon>
        <taxon>Metamonada</taxon>
        <taxon>Diplomonadida</taxon>
        <taxon>Hexamitidae</taxon>
        <taxon>Giardiinae</taxon>
        <taxon>Giardia</taxon>
    </lineage>
</organism>
<accession>V6TI76</accession>
<dbReference type="VEuPathDB" id="GiardiaDB:GL50581_2618"/>
<dbReference type="GO" id="GO:0000724">
    <property type="term" value="P:double-strand break repair via homologous recombination"/>
    <property type="evidence" value="ECO:0007669"/>
    <property type="project" value="InterPro"/>
</dbReference>
<dbReference type="InterPro" id="IPR015187">
    <property type="entry name" value="BRCA2_OB_1"/>
</dbReference>
<protein>
    <submittedName>
        <fullName evidence="2">Putative oligonucleotide/oligosaccharide binding protein</fullName>
    </submittedName>
</protein>
<dbReference type="VEuPathDB" id="GiardiaDB:GL50803_0012059"/>
<comment type="caution">
    <text evidence="2">The sequence shown here is derived from an EMBL/GenBank/DDBJ whole genome shotgun (WGS) entry which is preliminary data.</text>
</comment>
<reference evidence="3" key="1">
    <citation type="submission" date="2012-02" db="EMBL/GenBank/DDBJ databases">
        <title>Genome sequencing of Giardia lamblia Genotypes A2 and B isolates (DH and GS) and comparative analysis with the genomes of Genotypes A1 and E (WB and Pig).</title>
        <authorList>
            <person name="Adam R."/>
            <person name="Dahlstrom E."/>
            <person name="Martens C."/>
            <person name="Bruno D."/>
            <person name="Barbian K."/>
            <person name="Porcella S.F."/>
            <person name="Nash T."/>
        </authorList>
    </citation>
    <scope>NUCLEOTIDE SEQUENCE</scope>
    <source>
        <strain evidence="3">DH</strain>
    </source>
</reference>
<dbReference type="InterPro" id="IPR012340">
    <property type="entry name" value="NA-bd_OB-fold"/>
</dbReference>
<feature type="domain" description="BRCA2 OB1" evidence="1">
    <location>
        <begin position="610"/>
        <end position="773"/>
    </location>
</feature>
<dbReference type="Proteomes" id="UP000018320">
    <property type="component" value="Unassembled WGS sequence"/>
</dbReference>
<dbReference type="Pfam" id="PF09103">
    <property type="entry name" value="BRCA-2_OB1"/>
    <property type="match status" value="1"/>
</dbReference>
<name>V6TI76_GIAIN</name>
<proteinExistence type="predicted"/>
<dbReference type="SUPFAM" id="SSF50249">
    <property type="entry name" value="Nucleic acid-binding proteins"/>
    <property type="match status" value="1"/>
</dbReference>
<dbReference type="EMBL" id="AHGT01000014">
    <property type="protein sequence ID" value="ESU38359.1"/>
    <property type="molecule type" value="Genomic_DNA"/>
</dbReference>
<evidence type="ECO:0000313" key="3">
    <source>
        <dbReference type="Proteomes" id="UP000018320"/>
    </source>
</evidence>
<evidence type="ECO:0000259" key="1">
    <source>
        <dbReference type="Pfam" id="PF09103"/>
    </source>
</evidence>
<dbReference type="AlphaFoldDB" id="V6TI76"/>
<sequence>MCVFLCAAREAGKLLKRGQRYNFYPMFKTAAQIAGGEPEEHPGSSLFVSAANCFTDEADRKGVDGFLSTLQVTGSVEPTSKQAPMVKLKPASVNQGPTKAAVQCSPVKRLATSVDSVPPSVVRLLGAVRERLSNNIWQCRSIDLSTYRTNLHILPLRQLRSNGQDALSAQKSPAELLRDHALSIPKLSSSISSSMRHSSTDGIDPQVLQLWDFLVTNKIYNCLGASLINCDGKKCQSTVHTLIKLLDCNDVYFDMIKFTHRLLLHQHLLQSLPSHNSHTLFPSPLIPPHILLRALMSTREQRPISLELLIPCFVRLLIAYKSHSLLYNPYSDALIGKQKALLRHKELGSPKFCTYIPSRMEPRAFEQLSIIHGATVFPAFDAVSDDRDSLSMLYDSSREYELHRLAFLAGTLAENFSVCKAVAFAAADNTLLMHRDDEVITGCTMYKLDAELLAHTSSGTLEDNKLAGMIVLPYSHELEELIFCGSQFYDSTITGSDDTNFYYNPTISQHIDLITLLYTEMCRYADGALTTNRLYLILIALGLNPTLAGYEWFLLQYQLSIFRLAKTQITIINIARPGPRDPIKSVINPYTVLIHCMLKYKLEFDSDFVPLLKRIHRQDIAANSCTGIYLIVDTRISQPDTSRETSSRLYASTTLNPSINSTGVVVAETTPPIKSQEKAVCHKNSASVKSLEMLVTDGFYLVKASIDPLLFNFLTKNKISLYKHEKILVSLPQTINFGSAQEPPIRADWGTEGALVLTYYNTRPAPRSCFLGRFHRPFISMSLSHAVSYALETRLCSHQASNSNLVPHMSALVLKVFDPTIVIKKVQEQAVAGSEANMEKETRSYCYRRALVIDPSCIDIDAISKFSKDLESSSSSLPQFPCLFLHQFGSKASVMESFEPGLQIELISTEIKRYSPHGRGTEGAPSGSYLQLSPSAIICSQPANTSTSRELRSALNSCYQNYLFFVHNTVGGLELLCDHTVFFYCLGTSATIPPMYCFRLSDDSSRIFDLIEVIQSTNMSTIFVHSIKEQASENEATEFRTSPRKLAKLTIKAAILQDKGNGKYRLVCPDEAVIKTTGDLFFYENEEQTNMYVQILEESIRKYL</sequence>
<gene>
    <name evidence="2" type="ORF">DHA2_150634</name>
</gene>
<dbReference type="VEuPathDB" id="GiardiaDB:DHA2_150634"/>
<evidence type="ECO:0000313" key="2">
    <source>
        <dbReference type="EMBL" id="ESU38359.1"/>
    </source>
</evidence>